<sequence length="693" mass="78465">MTERALPQLADLRGCRSRFTNAGFTRPENCSARDGQICHIYDDLHIWNEFLSRVNLCLRECSLGRLCLFSVDYGGPQPYISQQKHQAFTLVYWLLKSHRCVVAVHTEPWRILPKYERMIASCLRSSLWLKRLVVARNKWLLEGIVSTLPQFSDLAELRCDLEELPLGFVQSLSALVETSWSLKTLSLPNWRMNRREAGLLFRALEKNTSLVALSLNSSCLTSGTAFVEYLENHVGPETLRINSFPSGGTADLESVVDLLRHSRALQTVSLSYLLVGVNAASAVETFLEEHSTVTRLSLNHCEWHTMGERKYSTDDPGMLSERILPWLSILRKNRSLEALRLNLSSFTPTECVAFFQELAKNSNIKKVVIEDLDWYFMLRGRRASTQPHSRDHKSDLLTDRPYDILTNCKQLQNVSIFVSGSDLAWFTAAATALQSCAHITTLRIDISPWDLDPQLASVIAQYFQGARWLKELKLGLPVGFVMGVPLFRLVILRSLGRNTSLRKLYVKLSSFTEEEAALLATIVRSSSGIYDFGLEAHEEASRTFVSMLFPDFSQNRTLVCLRFHGVGMVFTEHLSYVLQVVQRNFHLVTLGAHFVAGNLNRPCAHAFEQVASHPALEVITGRLLSVDGSEAKQKIRDTLSSVQGMHLFMRMAGVVGSEVVCHARDFQLTDIDEYSWLEIRRYLRLADIVPFNS</sequence>
<evidence type="ECO:0000313" key="3">
    <source>
        <dbReference type="Proteomes" id="UP000821853"/>
    </source>
</evidence>
<dbReference type="VEuPathDB" id="VectorBase:HLOH_060998"/>
<accession>A0A9J6FUC3</accession>
<dbReference type="PANTHER" id="PTHR24111">
    <property type="entry name" value="LEUCINE-RICH REPEAT-CONTAINING PROTEIN 34"/>
    <property type="match status" value="1"/>
</dbReference>
<dbReference type="InterPro" id="IPR052201">
    <property type="entry name" value="LRR-containing_regulator"/>
</dbReference>
<dbReference type="EMBL" id="JABSTR010000004">
    <property type="protein sequence ID" value="KAH9366709.1"/>
    <property type="molecule type" value="Genomic_DNA"/>
</dbReference>
<keyword evidence="1" id="KW-0677">Repeat</keyword>
<dbReference type="Proteomes" id="UP000821853">
    <property type="component" value="Chromosome 2"/>
</dbReference>
<dbReference type="InterPro" id="IPR032675">
    <property type="entry name" value="LRR_dom_sf"/>
</dbReference>
<dbReference type="PANTHER" id="PTHR24111:SF0">
    <property type="entry name" value="LEUCINE-RICH REPEAT-CONTAINING PROTEIN"/>
    <property type="match status" value="1"/>
</dbReference>
<comment type="caution">
    <text evidence="2">The sequence shown here is derived from an EMBL/GenBank/DDBJ whole genome shotgun (WGS) entry which is preliminary data.</text>
</comment>
<keyword evidence="3" id="KW-1185">Reference proteome</keyword>
<reference evidence="2 3" key="1">
    <citation type="journal article" date="2020" name="Cell">
        <title>Large-Scale Comparative Analyses of Tick Genomes Elucidate Their Genetic Diversity and Vector Capacities.</title>
        <authorList>
            <consortium name="Tick Genome and Microbiome Consortium (TIGMIC)"/>
            <person name="Jia N."/>
            <person name="Wang J."/>
            <person name="Shi W."/>
            <person name="Du L."/>
            <person name="Sun Y."/>
            <person name="Zhan W."/>
            <person name="Jiang J.F."/>
            <person name="Wang Q."/>
            <person name="Zhang B."/>
            <person name="Ji P."/>
            <person name="Bell-Sakyi L."/>
            <person name="Cui X.M."/>
            <person name="Yuan T.T."/>
            <person name="Jiang B.G."/>
            <person name="Yang W.F."/>
            <person name="Lam T.T."/>
            <person name="Chang Q.C."/>
            <person name="Ding S.J."/>
            <person name="Wang X.J."/>
            <person name="Zhu J.G."/>
            <person name="Ruan X.D."/>
            <person name="Zhao L."/>
            <person name="Wei J.T."/>
            <person name="Ye R.Z."/>
            <person name="Que T.C."/>
            <person name="Du C.H."/>
            <person name="Zhou Y.H."/>
            <person name="Cheng J.X."/>
            <person name="Dai P.F."/>
            <person name="Guo W.B."/>
            <person name="Han X.H."/>
            <person name="Huang E.J."/>
            <person name="Li L.F."/>
            <person name="Wei W."/>
            <person name="Gao Y.C."/>
            <person name="Liu J.Z."/>
            <person name="Shao H.Z."/>
            <person name="Wang X."/>
            <person name="Wang C.C."/>
            <person name="Yang T.C."/>
            <person name="Huo Q.B."/>
            <person name="Li W."/>
            <person name="Chen H.Y."/>
            <person name="Chen S.E."/>
            <person name="Zhou L.G."/>
            <person name="Ni X.B."/>
            <person name="Tian J.H."/>
            <person name="Sheng Y."/>
            <person name="Liu T."/>
            <person name="Pan Y.S."/>
            <person name="Xia L.Y."/>
            <person name="Li J."/>
            <person name="Zhao F."/>
            <person name="Cao W.C."/>
        </authorList>
    </citation>
    <scope>NUCLEOTIDE SEQUENCE [LARGE SCALE GENOMIC DNA]</scope>
    <source>
        <strain evidence="2">HaeL-2018</strain>
    </source>
</reference>
<proteinExistence type="predicted"/>
<evidence type="ECO:0000256" key="1">
    <source>
        <dbReference type="ARBA" id="ARBA00022737"/>
    </source>
</evidence>
<evidence type="ECO:0000313" key="2">
    <source>
        <dbReference type="EMBL" id="KAH9366709.1"/>
    </source>
</evidence>
<dbReference type="Gene3D" id="3.80.10.10">
    <property type="entry name" value="Ribonuclease Inhibitor"/>
    <property type="match status" value="2"/>
</dbReference>
<protein>
    <submittedName>
        <fullName evidence="2">Uncharacterized protein</fullName>
    </submittedName>
</protein>
<dbReference type="SUPFAM" id="SSF52047">
    <property type="entry name" value="RNI-like"/>
    <property type="match status" value="1"/>
</dbReference>
<dbReference type="OrthoDB" id="6477647at2759"/>
<organism evidence="2 3">
    <name type="scientific">Haemaphysalis longicornis</name>
    <name type="common">Bush tick</name>
    <dbReference type="NCBI Taxonomy" id="44386"/>
    <lineage>
        <taxon>Eukaryota</taxon>
        <taxon>Metazoa</taxon>
        <taxon>Ecdysozoa</taxon>
        <taxon>Arthropoda</taxon>
        <taxon>Chelicerata</taxon>
        <taxon>Arachnida</taxon>
        <taxon>Acari</taxon>
        <taxon>Parasitiformes</taxon>
        <taxon>Ixodida</taxon>
        <taxon>Ixodoidea</taxon>
        <taxon>Ixodidae</taxon>
        <taxon>Haemaphysalinae</taxon>
        <taxon>Haemaphysalis</taxon>
    </lineage>
</organism>
<gene>
    <name evidence="2" type="ORF">HPB48_010386</name>
</gene>
<name>A0A9J6FUC3_HAELO</name>
<dbReference type="OMA" id="RCHRIAK"/>
<dbReference type="AlphaFoldDB" id="A0A9J6FUC3"/>